<comment type="caution">
    <text evidence="3">The sequence shown here is derived from an EMBL/GenBank/DDBJ whole genome shotgun (WGS) entry which is preliminary data.</text>
</comment>
<dbReference type="PANTHER" id="PTHR46310:SF7">
    <property type="entry name" value="AMIDASE 1"/>
    <property type="match status" value="1"/>
</dbReference>
<dbReference type="EMBL" id="PVTY01000010">
    <property type="protein sequence ID" value="PRZ14928.1"/>
    <property type="molecule type" value="Genomic_DNA"/>
</dbReference>
<feature type="region of interest" description="Disordered" evidence="1">
    <location>
        <begin position="94"/>
        <end position="115"/>
    </location>
</feature>
<dbReference type="PANTHER" id="PTHR46310">
    <property type="entry name" value="AMIDASE 1"/>
    <property type="match status" value="1"/>
</dbReference>
<keyword evidence="4" id="KW-1185">Reference proteome</keyword>
<evidence type="ECO:0000256" key="1">
    <source>
        <dbReference type="SAM" id="MobiDB-lite"/>
    </source>
</evidence>
<dbReference type="SUPFAM" id="SSF75304">
    <property type="entry name" value="Amidase signature (AS) enzymes"/>
    <property type="match status" value="1"/>
</dbReference>
<organism evidence="3 4">
    <name type="scientific">Nesterenkonia sandarakina</name>
    <dbReference type="NCBI Taxonomy" id="272918"/>
    <lineage>
        <taxon>Bacteria</taxon>
        <taxon>Bacillati</taxon>
        <taxon>Actinomycetota</taxon>
        <taxon>Actinomycetes</taxon>
        <taxon>Micrococcales</taxon>
        <taxon>Micrococcaceae</taxon>
        <taxon>Nesterenkonia</taxon>
    </lineage>
</organism>
<name>A0A2T0YIP9_9MICC</name>
<dbReference type="InterPro" id="IPR036928">
    <property type="entry name" value="AS_sf"/>
</dbReference>
<dbReference type="RefSeq" id="WP_106123217.1">
    <property type="nucleotide sequence ID" value="NZ_PVTY01000010.1"/>
</dbReference>
<dbReference type="InterPro" id="IPR023631">
    <property type="entry name" value="Amidase_dom"/>
</dbReference>
<feature type="domain" description="Amidase" evidence="2">
    <location>
        <begin position="27"/>
        <end position="408"/>
    </location>
</feature>
<dbReference type="Pfam" id="PF01425">
    <property type="entry name" value="Amidase"/>
    <property type="match status" value="1"/>
</dbReference>
<dbReference type="OrthoDB" id="182039at2"/>
<accession>A0A2T0YIP9</accession>
<dbReference type="Gene3D" id="3.90.1300.10">
    <property type="entry name" value="Amidase signature (AS) domain"/>
    <property type="match status" value="1"/>
</dbReference>
<proteinExistence type="predicted"/>
<sequence length="439" mass="45293">MEPAHTDSTVWRVRGDSGAPLLPATGTGALDGHTLAVKDLYAVAGHRIGAGNPVWLAEAQPQTTTATAVAQLLDAGAAITGIAQTDEFALSLAGTNQHYGTPPNPAAPARISGGSSSGSASAAALGQASIGLGTDTGGSIRVPASYQGLWGIRSTHGAIALDGVQPLAQSFDTVGWMTRDPGALAAVAQVLLAQTGRHAGRHIGEPALAPDPGLKLIPSLFDQVEPEVADAVRAALDAQASPAVERRLESAPVQLHELEGVSPEMHAAWFEAFRIIQFREAWANHGEWIAGHWEAMASDVGARFRMASELTADQEMQARALAAGARRIIRGWVGEGILAVPSAAGPAPLREAAALGGAVIEEHRRGTMMLTCLAGLAGLPVVNVPLRTRAGLPTGVCLIGPAGSDIALIHHAAAFHGHLRTRAPGRTRGIDDKDIHEAD</sequence>
<keyword evidence="3" id="KW-0808">Transferase</keyword>
<dbReference type="Proteomes" id="UP000238217">
    <property type="component" value="Unassembled WGS sequence"/>
</dbReference>
<evidence type="ECO:0000313" key="4">
    <source>
        <dbReference type="Proteomes" id="UP000238217"/>
    </source>
</evidence>
<reference evidence="3 4" key="1">
    <citation type="submission" date="2018-03" db="EMBL/GenBank/DDBJ databases">
        <title>Comparative analysis of microorganisms from saline springs in Andes Mountain Range, Colombia.</title>
        <authorList>
            <person name="Rubin E."/>
        </authorList>
    </citation>
    <scope>NUCLEOTIDE SEQUENCE [LARGE SCALE GENOMIC DNA]</scope>
    <source>
        <strain evidence="3 4">CG 35</strain>
    </source>
</reference>
<dbReference type="AlphaFoldDB" id="A0A2T0YIP9"/>
<gene>
    <name evidence="3" type="ORF">BCL67_11027</name>
</gene>
<evidence type="ECO:0000313" key="3">
    <source>
        <dbReference type="EMBL" id="PRZ14928.1"/>
    </source>
</evidence>
<dbReference type="GO" id="GO:0016740">
    <property type="term" value="F:transferase activity"/>
    <property type="evidence" value="ECO:0007669"/>
    <property type="project" value="UniProtKB-KW"/>
</dbReference>
<evidence type="ECO:0000259" key="2">
    <source>
        <dbReference type="Pfam" id="PF01425"/>
    </source>
</evidence>
<protein>
    <submittedName>
        <fullName evidence="3">Asp-tRNA(Asn)/Glu-tRNA(Gln) amidotransferase A subunit family amidase</fullName>
    </submittedName>
</protein>